<accession>A0ABS6AK89</accession>
<dbReference type="InterPro" id="IPR000182">
    <property type="entry name" value="GNAT_dom"/>
</dbReference>
<feature type="domain" description="N-acetyltransferase" evidence="3">
    <location>
        <begin position="4"/>
        <end position="146"/>
    </location>
</feature>
<gene>
    <name evidence="4" type="ORF">KNW02_06720</name>
</gene>
<keyword evidence="2 4" id="KW-0012">Acyltransferase</keyword>
<evidence type="ECO:0000313" key="5">
    <source>
        <dbReference type="Proteomes" id="UP001166191"/>
    </source>
</evidence>
<organism evidence="4 5">
    <name type="scientific">Paracoccus marinaquae</name>
    <dbReference type="NCBI Taxonomy" id="2841926"/>
    <lineage>
        <taxon>Bacteria</taxon>
        <taxon>Pseudomonadati</taxon>
        <taxon>Pseudomonadota</taxon>
        <taxon>Alphaproteobacteria</taxon>
        <taxon>Rhodobacterales</taxon>
        <taxon>Paracoccaceae</taxon>
        <taxon>Paracoccus</taxon>
    </lineage>
</organism>
<dbReference type="CDD" id="cd04301">
    <property type="entry name" value="NAT_SF"/>
    <property type="match status" value="1"/>
</dbReference>
<dbReference type="PROSITE" id="PS51186">
    <property type="entry name" value="GNAT"/>
    <property type="match status" value="1"/>
</dbReference>
<evidence type="ECO:0000256" key="2">
    <source>
        <dbReference type="ARBA" id="ARBA00023315"/>
    </source>
</evidence>
<dbReference type="EC" id="2.3.1.-" evidence="4"/>
<reference evidence="4" key="1">
    <citation type="submission" date="2021-06" db="EMBL/GenBank/DDBJ databases">
        <title>Paracoccus bacterium XHP0099 sp. nov., isolated from the surface waters of the Yellow Sea.</title>
        <authorList>
            <person name="Xue H."/>
            <person name="Zhang D."/>
        </authorList>
    </citation>
    <scope>NUCLEOTIDE SEQUENCE</scope>
    <source>
        <strain evidence="4">XHP0099</strain>
    </source>
</reference>
<name>A0ABS6AK89_9RHOB</name>
<dbReference type="InterPro" id="IPR050832">
    <property type="entry name" value="Bact_Acetyltransf"/>
</dbReference>
<dbReference type="EMBL" id="JAHKNG010000008">
    <property type="protein sequence ID" value="MBU3029811.1"/>
    <property type="molecule type" value="Genomic_DNA"/>
</dbReference>
<dbReference type="Pfam" id="PF00583">
    <property type="entry name" value="Acetyltransf_1"/>
    <property type="match status" value="1"/>
</dbReference>
<sequence length="149" mass="16365">MTEALIREAGPEDLPACAAILNAYIDATDWLPRSHPHEVIAAMFSPRLLQTRRVFVAEQDGAVVGYVTLNPQARFLPALYLSPADRGRGLGKTLLDAVKAVSPAGFSLTVWQPNRDARRFYLREGLSVIGEGTDDDGLPVWNMTWSGQE</sequence>
<keyword evidence="1 4" id="KW-0808">Transferase</keyword>
<dbReference type="RefSeq" id="WP_216032494.1">
    <property type="nucleotide sequence ID" value="NZ_JAHKNG010000008.1"/>
</dbReference>
<keyword evidence="5" id="KW-1185">Reference proteome</keyword>
<evidence type="ECO:0000256" key="1">
    <source>
        <dbReference type="ARBA" id="ARBA00022679"/>
    </source>
</evidence>
<dbReference type="Proteomes" id="UP001166191">
    <property type="component" value="Unassembled WGS sequence"/>
</dbReference>
<evidence type="ECO:0000313" key="4">
    <source>
        <dbReference type="EMBL" id="MBU3029811.1"/>
    </source>
</evidence>
<dbReference type="GO" id="GO:0016746">
    <property type="term" value="F:acyltransferase activity"/>
    <property type="evidence" value="ECO:0007669"/>
    <property type="project" value="UniProtKB-KW"/>
</dbReference>
<proteinExistence type="predicted"/>
<protein>
    <submittedName>
        <fullName evidence="4">GNAT family N-acetyltransferase</fullName>
        <ecNumber evidence="4">2.3.1.-</ecNumber>
    </submittedName>
</protein>
<dbReference type="PANTHER" id="PTHR43877">
    <property type="entry name" value="AMINOALKYLPHOSPHONATE N-ACETYLTRANSFERASE-RELATED-RELATED"/>
    <property type="match status" value="1"/>
</dbReference>
<evidence type="ECO:0000259" key="3">
    <source>
        <dbReference type="PROSITE" id="PS51186"/>
    </source>
</evidence>
<comment type="caution">
    <text evidence="4">The sequence shown here is derived from an EMBL/GenBank/DDBJ whole genome shotgun (WGS) entry which is preliminary data.</text>
</comment>